<dbReference type="InterPro" id="IPR000719">
    <property type="entry name" value="Prot_kinase_dom"/>
</dbReference>
<protein>
    <submittedName>
        <fullName evidence="5">Serine/threonine protein kinase</fullName>
    </submittedName>
</protein>
<dbReference type="GO" id="GO:0005524">
    <property type="term" value="F:ATP binding"/>
    <property type="evidence" value="ECO:0007669"/>
    <property type="project" value="UniProtKB-KW"/>
</dbReference>
<feature type="region of interest" description="Disordered" evidence="3">
    <location>
        <begin position="45"/>
        <end position="130"/>
    </location>
</feature>
<dbReference type="SUPFAM" id="SSF56112">
    <property type="entry name" value="Protein kinase-like (PK-like)"/>
    <property type="match status" value="1"/>
</dbReference>
<dbReference type="InterPro" id="IPR011009">
    <property type="entry name" value="Kinase-like_dom_sf"/>
</dbReference>
<accession>A0A9W7XHC6</accession>
<feature type="compositionally biased region" description="Basic and acidic residues" evidence="3">
    <location>
        <begin position="77"/>
        <end position="95"/>
    </location>
</feature>
<dbReference type="PROSITE" id="PS00108">
    <property type="entry name" value="PROTEIN_KINASE_ST"/>
    <property type="match status" value="1"/>
</dbReference>
<feature type="region of interest" description="Disordered" evidence="3">
    <location>
        <begin position="1"/>
        <end position="31"/>
    </location>
</feature>
<dbReference type="PROSITE" id="PS50011">
    <property type="entry name" value="PROTEIN_KINASE_DOM"/>
    <property type="match status" value="1"/>
</dbReference>
<feature type="domain" description="Protein kinase" evidence="4">
    <location>
        <begin position="141"/>
        <end position="409"/>
    </location>
</feature>
<dbReference type="Proteomes" id="UP001145021">
    <property type="component" value="Unassembled WGS sequence"/>
</dbReference>
<dbReference type="EMBL" id="JANBOH010000155">
    <property type="protein sequence ID" value="KAJ1644582.1"/>
    <property type="molecule type" value="Genomic_DNA"/>
</dbReference>
<dbReference type="AlphaFoldDB" id="A0A9W7XHC6"/>
<dbReference type="GO" id="GO:0004674">
    <property type="term" value="F:protein serine/threonine kinase activity"/>
    <property type="evidence" value="ECO:0007669"/>
    <property type="project" value="UniProtKB-KW"/>
</dbReference>
<evidence type="ECO:0000256" key="1">
    <source>
        <dbReference type="ARBA" id="ARBA00022741"/>
    </source>
</evidence>
<keyword evidence="5" id="KW-0723">Serine/threonine-protein kinase</keyword>
<evidence type="ECO:0000256" key="3">
    <source>
        <dbReference type="SAM" id="MobiDB-lite"/>
    </source>
</evidence>
<dbReference type="InterPro" id="IPR008271">
    <property type="entry name" value="Ser/Thr_kinase_AS"/>
</dbReference>
<comment type="caution">
    <text evidence="5">The sequence shown here is derived from an EMBL/GenBank/DDBJ whole genome shotgun (WGS) entry which is preliminary data.</text>
</comment>
<dbReference type="SMART" id="SM00220">
    <property type="entry name" value="S_TKc"/>
    <property type="match status" value="1"/>
</dbReference>
<keyword evidence="5" id="KW-0418">Kinase</keyword>
<sequence>MQGSNRYEVSPANTLFDNNGSSSNMGGAQGKKKFAHFRRLFSSLHKKHNRRGSSDSQSSTGAPSAHHNAHHMMGFRPELHQQGGDEGHDGSSVDKRLRHPPTSSTVILRRPSTTSSSSTASDENTPVISDRPTGYILETYGVAMRTIGQGTGGYVKLHQACDGRFYAVKTFTFPDAADRTKTTSKHMNVRQWKHLLDEASFSLSLRHPNVIRTYQFVRENDGTVYSIMEYCEKDLFTVVQDGSLTPDDISRLFFQLVSGVQYLHETARVAHRDMKLDNLCVDEEGNLKIIDFGCSSTFDPLAPTQTRGICGSDPYIAPEVFEPRALYDPRKVDVWAIGIIYLAMVSGHFPWEVAKDSDPNYALYLKYHGRVIDHWLSKTSPANALIKRMLQIDPNDRPTTDVIVEDPWIVQLEERYGASSPAAIVSQDAAALSKTSTLLSSATSPTDDVKTANDAMATSAIYGHIHAAGYSSTSTVSSVLSISSGY</sequence>
<evidence type="ECO:0000256" key="2">
    <source>
        <dbReference type="ARBA" id="ARBA00022840"/>
    </source>
</evidence>
<keyword evidence="1" id="KW-0547">Nucleotide-binding</keyword>
<feature type="compositionally biased region" description="Polar residues" evidence="3">
    <location>
        <begin position="1"/>
        <end position="26"/>
    </location>
</feature>
<keyword evidence="6" id="KW-1185">Reference proteome</keyword>
<dbReference type="PANTHER" id="PTHR24346:SF30">
    <property type="entry name" value="MATERNAL EMBRYONIC LEUCINE ZIPPER KINASE"/>
    <property type="match status" value="1"/>
</dbReference>
<evidence type="ECO:0000259" key="4">
    <source>
        <dbReference type="PROSITE" id="PS50011"/>
    </source>
</evidence>
<dbReference type="PANTHER" id="PTHR24346">
    <property type="entry name" value="MAP/MICROTUBULE AFFINITY-REGULATING KINASE"/>
    <property type="match status" value="1"/>
</dbReference>
<evidence type="ECO:0000313" key="6">
    <source>
        <dbReference type="Proteomes" id="UP001145021"/>
    </source>
</evidence>
<evidence type="ECO:0000313" key="5">
    <source>
        <dbReference type="EMBL" id="KAJ1644582.1"/>
    </source>
</evidence>
<feature type="compositionally biased region" description="Low complexity" evidence="3">
    <location>
        <begin position="112"/>
        <end position="121"/>
    </location>
</feature>
<keyword evidence="5" id="KW-0808">Transferase</keyword>
<keyword evidence="2" id="KW-0067">ATP-binding</keyword>
<dbReference type="GO" id="GO:0035556">
    <property type="term" value="P:intracellular signal transduction"/>
    <property type="evidence" value="ECO:0007669"/>
    <property type="project" value="TreeGrafter"/>
</dbReference>
<name>A0A9W7XHC6_9FUNG</name>
<dbReference type="Pfam" id="PF00069">
    <property type="entry name" value="Pkinase"/>
    <property type="match status" value="1"/>
</dbReference>
<reference evidence="5" key="1">
    <citation type="submission" date="2022-07" db="EMBL/GenBank/DDBJ databases">
        <title>Phylogenomic reconstructions and comparative analyses of Kickxellomycotina fungi.</title>
        <authorList>
            <person name="Reynolds N.K."/>
            <person name="Stajich J.E."/>
            <person name="Barry K."/>
            <person name="Grigoriev I.V."/>
            <person name="Crous P."/>
            <person name="Smith M.E."/>
        </authorList>
    </citation>
    <scope>NUCLEOTIDE SEQUENCE</scope>
    <source>
        <strain evidence="5">NBRC 105413</strain>
    </source>
</reference>
<proteinExistence type="predicted"/>
<dbReference type="GO" id="GO:0005737">
    <property type="term" value="C:cytoplasm"/>
    <property type="evidence" value="ECO:0007669"/>
    <property type="project" value="TreeGrafter"/>
</dbReference>
<organism evidence="5 6">
    <name type="scientific">Coemansia asiatica</name>
    <dbReference type="NCBI Taxonomy" id="1052880"/>
    <lineage>
        <taxon>Eukaryota</taxon>
        <taxon>Fungi</taxon>
        <taxon>Fungi incertae sedis</taxon>
        <taxon>Zoopagomycota</taxon>
        <taxon>Kickxellomycotina</taxon>
        <taxon>Kickxellomycetes</taxon>
        <taxon>Kickxellales</taxon>
        <taxon>Kickxellaceae</taxon>
        <taxon>Coemansia</taxon>
    </lineage>
</organism>
<gene>
    <name evidence="5" type="primary">HRK1_1</name>
    <name evidence="5" type="ORF">LPJ64_003749</name>
</gene>
<dbReference type="Gene3D" id="1.10.510.10">
    <property type="entry name" value="Transferase(Phosphotransferase) domain 1"/>
    <property type="match status" value="1"/>
</dbReference>